<evidence type="ECO:0000256" key="4">
    <source>
        <dbReference type="SAM" id="MobiDB-lite"/>
    </source>
</evidence>
<keyword evidence="2 3" id="KW-0040">ANK repeat</keyword>
<accession>A0A1Z5J8D7</accession>
<feature type="repeat" description="ANK" evidence="3">
    <location>
        <begin position="326"/>
        <end position="358"/>
    </location>
</feature>
<name>A0A1Z5J8D7_FISSO</name>
<dbReference type="SUPFAM" id="SSF48403">
    <property type="entry name" value="Ankyrin repeat"/>
    <property type="match status" value="1"/>
</dbReference>
<dbReference type="Pfam" id="PF00023">
    <property type="entry name" value="Ank"/>
    <property type="match status" value="1"/>
</dbReference>
<evidence type="ECO:0000313" key="5">
    <source>
        <dbReference type="EMBL" id="GAX10263.1"/>
    </source>
</evidence>
<dbReference type="InterPro" id="IPR051631">
    <property type="entry name" value="Ankyrin-KH/SAM_domain"/>
</dbReference>
<evidence type="ECO:0000256" key="1">
    <source>
        <dbReference type="ARBA" id="ARBA00022737"/>
    </source>
</evidence>
<feature type="region of interest" description="Disordered" evidence="4">
    <location>
        <begin position="303"/>
        <end position="326"/>
    </location>
</feature>
<evidence type="ECO:0000256" key="3">
    <source>
        <dbReference type="PROSITE-ProRule" id="PRU00023"/>
    </source>
</evidence>
<dbReference type="OrthoDB" id="38351at2759"/>
<protein>
    <submittedName>
        <fullName evidence="5">Uncharacterized protein</fullName>
    </submittedName>
</protein>
<feature type="repeat" description="ANK" evidence="3">
    <location>
        <begin position="360"/>
        <end position="392"/>
    </location>
</feature>
<dbReference type="SMART" id="SM00248">
    <property type="entry name" value="ANK"/>
    <property type="match status" value="6"/>
</dbReference>
<dbReference type="GO" id="GO:0045087">
    <property type="term" value="P:innate immune response"/>
    <property type="evidence" value="ECO:0007669"/>
    <property type="project" value="TreeGrafter"/>
</dbReference>
<organism evidence="5 6">
    <name type="scientific">Fistulifera solaris</name>
    <name type="common">Oleaginous diatom</name>
    <dbReference type="NCBI Taxonomy" id="1519565"/>
    <lineage>
        <taxon>Eukaryota</taxon>
        <taxon>Sar</taxon>
        <taxon>Stramenopiles</taxon>
        <taxon>Ochrophyta</taxon>
        <taxon>Bacillariophyta</taxon>
        <taxon>Bacillariophyceae</taxon>
        <taxon>Bacillariophycidae</taxon>
        <taxon>Naviculales</taxon>
        <taxon>Naviculaceae</taxon>
        <taxon>Fistulifera</taxon>
    </lineage>
</organism>
<proteinExistence type="predicted"/>
<dbReference type="AlphaFoldDB" id="A0A1Z5J8D7"/>
<keyword evidence="1" id="KW-0677">Repeat</keyword>
<dbReference type="GO" id="GO:0005737">
    <property type="term" value="C:cytoplasm"/>
    <property type="evidence" value="ECO:0007669"/>
    <property type="project" value="TreeGrafter"/>
</dbReference>
<dbReference type="PRINTS" id="PR01415">
    <property type="entry name" value="ANKYRIN"/>
</dbReference>
<dbReference type="InterPro" id="IPR036770">
    <property type="entry name" value="Ankyrin_rpt-contain_sf"/>
</dbReference>
<sequence length="672" mass="73636">MNTDWSPGADTATDGSQLVLEKQQQRCFCSLLSELSYFLTDRVDSTDSLQHGGSCIEVCAEAERLLRDASMVLTSTRPPNNFVVNEDGRTVSREDGAHDETAPVFDGSVANATPPHLLVDSSGGSSGGAGSILHLACALDIPLVLAFLLAMGGDARASHTAFRRLMIHEAACNGSVQCLTLLLELGQQYAESEGNDVSSRIRNTRFPFIPRRLDSSQALAPIYTYAAHPELFMRDFDDSMYFDKDASKPKCDFMTLLRLFRDLSRQVQAGTIDELAAARLIMENATLSKQSERSLARSCGFRTNSDSISRRPFPRRGDSAGTSDGHGNTPLHWAAFKNETECVSLLLKFNADPNARAHPSGWTPLHDAAYSNSKETIELLLDAGADVDARANSGATPLCFASQENASDAAALLLSRGADLGARCSAGPGSDDAQLDGPHNRFSGYTPLHYCAHYNAHRAARVLLRHHTARKAMEIPDLSDRLPIHVAVARGSSNVLRELLHAGVKVETRRLLYRSSNGGDREARSRSPTQPRSPPRPETPVRRESSGPRMSTPVSSPLLLSMIPQQPITSSKPWNCLTQRSIDECKELIAQAESHWSAERHMLFTPADRKAVLTVLLVGKHLELEGTGIFLDLWPLILSYCGRGWFDDEESVVDENDSLFDMEDDVDMYVNE</sequence>
<dbReference type="PROSITE" id="PS50297">
    <property type="entry name" value="ANK_REP_REGION"/>
    <property type="match status" value="4"/>
</dbReference>
<dbReference type="PANTHER" id="PTHR23206:SF7">
    <property type="entry name" value="PROTEIN KINASE DOMAIN-CONTAINING PROTEIN"/>
    <property type="match status" value="1"/>
</dbReference>
<dbReference type="Gene3D" id="1.25.40.20">
    <property type="entry name" value="Ankyrin repeat-containing domain"/>
    <property type="match status" value="2"/>
</dbReference>
<dbReference type="Proteomes" id="UP000198406">
    <property type="component" value="Unassembled WGS sequence"/>
</dbReference>
<dbReference type="PANTHER" id="PTHR23206">
    <property type="entry name" value="MASK PROTEIN"/>
    <property type="match status" value="1"/>
</dbReference>
<dbReference type="EMBL" id="BDSP01000016">
    <property type="protein sequence ID" value="GAX10263.1"/>
    <property type="molecule type" value="Genomic_DNA"/>
</dbReference>
<feature type="repeat" description="ANK" evidence="3">
    <location>
        <begin position="393"/>
        <end position="425"/>
    </location>
</feature>
<dbReference type="Pfam" id="PF12796">
    <property type="entry name" value="Ank_2"/>
    <property type="match status" value="2"/>
</dbReference>
<evidence type="ECO:0000313" key="6">
    <source>
        <dbReference type="Proteomes" id="UP000198406"/>
    </source>
</evidence>
<feature type="repeat" description="ANK" evidence="3">
    <location>
        <begin position="479"/>
        <end position="511"/>
    </location>
</feature>
<gene>
    <name evidence="5" type="ORF">FisN_3Lh465</name>
</gene>
<dbReference type="InParanoid" id="A0A1Z5J8D7"/>
<reference evidence="5 6" key="1">
    <citation type="journal article" date="2015" name="Plant Cell">
        <title>Oil accumulation by the oleaginous diatom Fistulifera solaris as revealed by the genome and transcriptome.</title>
        <authorList>
            <person name="Tanaka T."/>
            <person name="Maeda Y."/>
            <person name="Veluchamy A."/>
            <person name="Tanaka M."/>
            <person name="Abida H."/>
            <person name="Marechal E."/>
            <person name="Bowler C."/>
            <person name="Muto M."/>
            <person name="Sunaga Y."/>
            <person name="Tanaka M."/>
            <person name="Yoshino T."/>
            <person name="Taniguchi T."/>
            <person name="Fukuda Y."/>
            <person name="Nemoto M."/>
            <person name="Matsumoto M."/>
            <person name="Wong P.S."/>
            <person name="Aburatani S."/>
            <person name="Fujibuchi W."/>
        </authorList>
    </citation>
    <scope>NUCLEOTIDE SEQUENCE [LARGE SCALE GENOMIC DNA]</scope>
    <source>
        <strain evidence="5 6">JPCC DA0580</strain>
    </source>
</reference>
<comment type="caution">
    <text evidence="5">The sequence shown here is derived from an EMBL/GenBank/DDBJ whole genome shotgun (WGS) entry which is preliminary data.</text>
</comment>
<dbReference type="PROSITE" id="PS50088">
    <property type="entry name" value="ANK_REPEAT"/>
    <property type="match status" value="4"/>
</dbReference>
<keyword evidence="6" id="KW-1185">Reference proteome</keyword>
<feature type="region of interest" description="Disordered" evidence="4">
    <location>
        <begin position="511"/>
        <end position="556"/>
    </location>
</feature>
<evidence type="ECO:0000256" key="2">
    <source>
        <dbReference type="ARBA" id="ARBA00023043"/>
    </source>
</evidence>
<dbReference type="InterPro" id="IPR002110">
    <property type="entry name" value="Ankyrin_rpt"/>
</dbReference>